<dbReference type="Proteomes" id="UP000449846">
    <property type="component" value="Unassembled WGS sequence"/>
</dbReference>
<dbReference type="RefSeq" id="WP_155037580.1">
    <property type="nucleotide sequence ID" value="NZ_JBHGCD010000006.1"/>
</dbReference>
<accession>A0A844HIR8</accession>
<protein>
    <submittedName>
        <fullName evidence="1">Uncharacterized protein</fullName>
    </submittedName>
</protein>
<evidence type="ECO:0000313" key="2">
    <source>
        <dbReference type="Proteomes" id="UP000449846"/>
    </source>
</evidence>
<evidence type="ECO:0000313" key="1">
    <source>
        <dbReference type="EMBL" id="MTH57632.1"/>
    </source>
</evidence>
<proteinExistence type="predicted"/>
<organism evidence="1 2">
    <name type="scientific">Paracoccus litorisediminis</name>
    <dbReference type="NCBI Taxonomy" id="2006130"/>
    <lineage>
        <taxon>Bacteria</taxon>
        <taxon>Pseudomonadati</taxon>
        <taxon>Pseudomonadota</taxon>
        <taxon>Alphaproteobacteria</taxon>
        <taxon>Rhodobacterales</taxon>
        <taxon>Paracoccaceae</taxon>
        <taxon>Paracoccus</taxon>
    </lineage>
</organism>
<dbReference type="OrthoDB" id="7776368at2"/>
<dbReference type="AlphaFoldDB" id="A0A844HIR8"/>
<reference evidence="1 2" key="1">
    <citation type="submission" date="2019-11" db="EMBL/GenBank/DDBJ databases">
        <authorList>
            <person name="Dong K."/>
        </authorList>
    </citation>
    <scope>NUCLEOTIDE SEQUENCE [LARGE SCALE GENOMIC DNA]</scope>
    <source>
        <strain evidence="1 2">NBRC 112902</strain>
    </source>
</reference>
<keyword evidence="2" id="KW-1185">Reference proteome</keyword>
<sequence length="69" mass="7899">MKATYDDTAFTLTGTHWSGTYPLEDLSSWLGFYRQQRDLHPKAAGKYDASIAELERLTREVDQPFGKSE</sequence>
<dbReference type="EMBL" id="WMIG01000001">
    <property type="protein sequence ID" value="MTH57632.1"/>
    <property type="molecule type" value="Genomic_DNA"/>
</dbReference>
<comment type="caution">
    <text evidence="1">The sequence shown here is derived from an EMBL/GenBank/DDBJ whole genome shotgun (WGS) entry which is preliminary data.</text>
</comment>
<name>A0A844HIR8_9RHOB</name>
<gene>
    <name evidence="1" type="ORF">GL300_00230</name>
</gene>